<dbReference type="EMBL" id="JBIQWL010000013">
    <property type="protein sequence ID" value="MFH8252913.1"/>
    <property type="molecule type" value="Genomic_DNA"/>
</dbReference>
<accession>A0ABW7QFL0</accession>
<name>A0ABW7QFL0_9MICO</name>
<feature type="transmembrane region" description="Helical" evidence="5">
    <location>
        <begin position="106"/>
        <end position="129"/>
    </location>
</feature>
<dbReference type="InterPro" id="IPR020846">
    <property type="entry name" value="MFS_dom"/>
</dbReference>
<keyword evidence="3 5" id="KW-1133">Transmembrane helix</keyword>
<evidence type="ECO:0000256" key="3">
    <source>
        <dbReference type="ARBA" id="ARBA00022989"/>
    </source>
</evidence>
<comment type="subcellular location">
    <subcellularLocation>
        <location evidence="1">Cell membrane</location>
        <topology evidence="1">Multi-pass membrane protein</topology>
    </subcellularLocation>
</comment>
<organism evidence="7 8">
    <name type="scientific">Microbacterium alkaliflavum</name>
    <dbReference type="NCBI Taxonomy" id="3248839"/>
    <lineage>
        <taxon>Bacteria</taxon>
        <taxon>Bacillati</taxon>
        <taxon>Actinomycetota</taxon>
        <taxon>Actinomycetes</taxon>
        <taxon>Micrococcales</taxon>
        <taxon>Microbacteriaceae</taxon>
        <taxon>Microbacterium</taxon>
    </lineage>
</organism>
<dbReference type="SUPFAM" id="SSF103473">
    <property type="entry name" value="MFS general substrate transporter"/>
    <property type="match status" value="1"/>
</dbReference>
<feature type="transmembrane region" description="Helical" evidence="5">
    <location>
        <begin position="266"/>
        <end position="285"/>
    </location>
</feature>
<evidence type="ECO:0000256" key="4">
    <source>
        <dbReference type="ARBA" id="ARBA00023136"/>
    </source>
</evidence>
<dbReference type="PANTHER" id="PTHR23508:SF10">
    <property type="entry name" value="CARBOXYLIC ACID TRANSPORTER PROTEIN HOMOLOG"/>
    <property type="match status" value="1"/>
</dbReference>
<keyword evidence="8" id="KW-1185">Reference proteome</keyword>
<evidence type="ECO:0000256" key="5">
    <source>
        <dbReference type="SAM" id="Phobius"/>
    </source>
</evidence>
<dbReference type="PROSITE" id="PS50850">
    <property type="entry name" value="MFS"/>
    <property type="match status" value="1"/>
</dbReference>
<dbReference type="Gene3D" id="1.20.1250.20">
    <property type="entry name" value="MFS general substrate transporter like domains"/>
    <property type="match status" value="1"/>
</dbReference>
<feature type="transmembrane region" description="Helical" evidence="5">
    <location>
        <begin position="386"/>
        <end position="406"/>
    </location>
</feature>
<evidence type="ECO:0000313" key="8">
    <source>
        <dbReference type="Proteomes" id="UP001610861"/>
    </source>
</evidence>
<feature type="domain" description="Major facilitator superfamily (MFS) profile" evidence="6">
    <location>
        <begin position="14"/>
        <end position="410"/>
    </location>
</feature>
<evidence type="ECO:0000259" key="6">
    <source>
        <dbReference type="PROSITE" id="PS50850"/>
    </source>
</evidence>
<evidence type="ECO:0000256" key="2">
    <source>
        <dbReference type="ARBA" id="ARBA00022692"/>
    </source>
</evidence>
<reference evidence="7 8" key="1">
    <citation type="submission" date="2024-09" db="EMBL/GenBank/DDBJ databases">
        <authorList>
            <person name="Pan X."/>
        </authorList>
    </citation>
    <scope>NUCLEOTIDE SEQUENCE [LARGE SCALE GENOMIC DNA]</scope>
    <source>
        <strain evidence="7 8">B2969</strain>
    </source>
</reference>
<feature type="transmembrane region" description="Helical" evidence="5">
    <location>
        <begin position="53"/>
        <end position="71"/>
    </location>
</feature>
<feature type="transmembrane region" description="Helical" evidence="5">
    <location>
        <begin position="14"/>
        <end position="41"/>
    </location>
</feature>
<feature type="transmembrane region" description="Helical" evidence="5">
    <location>
        <begin position="83"/>
        <end position="100"/>
    </location>
</feature>
<dbReference type="PANTHER" id="PTHR23508">
    <property type="entry name" value="CARBOXYLIC ACID TRANSPORTER PROTEIN HOMOLOG"/>
    <property type="match status" value="1"/>
</dbReference>
<feature type="transmembrane region" description="Helical" evidence="5">
    <location>
        <begin position="141"/>
        <end position="162"/>
    </location>
</feature>
<dbReference type="Pfam" id="PF07690">
    <property type="entry name" value="MFS_1"/>
    <property type="match status" value="1"/>
</dbReference>
<gene>
    <name evidence="7" type="ORF">ACH3VR_21280</name>
</gene>
<comment type="caution">
    <text evidence="7">The sequence shown here is derived from an EMBL/GenBank/DDBJ whole genome shotgun (WGS) entry which is preliminary data.</text>
</comment>
<dbReference type="RefSeq" id="WP_397558341.1">
    <property type="nucleotide sequence ID" value="NZ_JBIQWL010000013.1"/>
</dbReference>
<dbReference type="Proteomes" id="UP001610861">
    <property type="component" value="Unassembled WGS sequence"/>
</dbReference>
<evidence type="ECO:0000313" key="7">
    <source>
        <dbReference type="EMBL" id="MFH8252913.1"/>
    </source>
</evidence>
<protein>
    <submittedName>
        <fullName evidence="7">MFS transporter</fullName>
    </submittedName>
</protein>
<proteinExistence type="predicted"/>
<evidence type="ECO:0000256" key="1">
    <source>
        <dbReference type="ARBA" id="ARBA00004651"/>
    </source>
</evidence>
<keyword evidence="2 5" id="KW-0812">Transmembrane</keyword>
<dbReference type="InterPro" id="IPR011701">
    <property type="entry name" value="MFS"/>
</dbReference>
<feature type="transmembrane region" description="Helical" evidence="5">
    <location>
        <begin position="227"/>
        <end position="246"/>
    </location>
</feature>
<feature type="transmembrane region" description="Helical" evidence="5">
    <location>
        <begin position="174"/>
        <end position="192"/>
    </location>
</feature>
<dbReference type="InterPro" id="IPR036259">
    <property type="entry name" value="MFS_trans_sf"/>
</dbReference>
<keyword evidence="4 5" id="KW-0472">Membrane</keyword>
<sequence>MTGLARSASRTPSVWWVAVVAGMASYIDAAALVANGIALVIYQHTVGVTPGEIGILSAALTFSVAIGALVGGRLGDRFGRRPVFLVTLALIVIGGTLLIFGTSLPLLLIGEVLVGLGIGADIPVSVATISEAASDKNRGAVVVLSSLLWGVGILATIVISSFVGGMGYLGGQILYAHFTVIALIVLLLRLGIPESETWKVAREERRHGVETIRADKTAVRDLFRAPYIVPFLALLAFATLTNLAANTSGQFNAYVAVNLAGVSVEAFSQAALWVFPVALLAGIWFMKVVDGPHRMRYYAAGGVMMVSAYLIPVVFGFNFVSIVAVLFLSGVGNAFAFDAIKRVWTQESFPTMLRSSAQGGIDAVARTCAALLAAVTPALLAASPQLMYLSLAIVTAIGLLIAWITFRKRTRNEFDVEQELDPDAEAAQPVPE</sequence>